<dbReference type="RefSeq" id="WP_420245200.1">
    <property type="nucleotide sequence ID" value="NZ_BOPV01000001.1"/>
</dbReference>
<keyword evidence="2" id="KW-1185">Reference proteome</keyword>
<organism evidence="1 2">
    <name type="scientific">Roseiterribacter gracilis</name>
    <dbReference type="NCBI Taxonomy" id="2812848"/>
    <lineage>
        <taxon>Bacteria</taxon>
        <taxon>Pseudomonadati</taxon>
        <taxon>Pseudomonadota</taxon>
        <taxon>Alphaproteobacteria</taxon>
        <taxon>Rhodospirillales</taxon>
        <taxon>Roseiterribacteraceae</taxon>
        <taxon>Roseiterribacter</taxon>
    </lineage>
</organism>
<proteinExistence type="predicted"/>
<gene>
    <name evidence="1" type="ORF">TMPK1_38700</name>
</gene>
<evidence type="ECO:0008006" key="3">
    <source>
        <dbReference type="Google" id="ProtNLM"/>
    </source>
</evidence>
<dbReference type="Proteomes" id="UP000681075">
    <property type="component" value="Unassembled WGS sequence"/>
</dbReference>
<evidence type="ECO:0000313" key="2">
    <source>
        <dbReference type="Proteomes" id="UP000681075"/>
    </source>
</evidence>
<dbReference type="Gene3D" id="3.40.50.2000">
    <property type="entry name" value="Glycogen Phosphorylase B"/>
    <property type="match status" value="1"/>
</dbReference>
<reference evidence="1" key="1">
    <citation type="submission" date="2021-02" db="EMBL/GenBank/DDBJ databases">
        <title>Genome sequence of Rhodospirillales sp. strain TMPK1 isolated from soil.</title>
        <authorList>
            <person name="Nakai R."/>
            <person name="Kusada H."/>
            <person name="Tamaki H."/>
        </authorList>
    </citation>
    <scope>NUCLEOTIDE SEQUENCE</scope>
    <source>
        <strain evidence="1">TMPK1</strain>
    </source>
</reference>
<comment type="caution">
    <text evidence="1">The sequence shown here is derived from an EMBL/GenBank/DDBJ whole genome shotgun (WGS) entry which is preliminary data.</text>
</comment>
<dbReference type="Pfam" id="PF13692">
    <property type="entry name" value="Glyco_trans_1_4"/>
    <property type="match status" value="1"/>
</dbReference>
<dbReference type="SUPFAM" id="SSF53756">
    <property type="entry name" value="UDP-Glycosyltransferase/glycogen phosphorylase"/>
    <property type="match status" value="1"/>
</dbReference>
<name>A0A8S8XDV6_9PROT</name>
<sequence>MEDPAQADALVRLLIDTSATESSLAKRDALITEILHRGMALPPPLPAHFVRACMSAPWPDQWARDSILAALTGDDRWFVDLANQSLRLVEQPDLLRELMFTMSRWLFLQRETPSAAARADIDRTLRRSYRAAADRVVALAGPPAPRRREIKRVAILTPQILDTTHAPTRDALWLAAGLTERGIEPLVINSNCWPSDSALRLFQANVATVNEDLRGDQQLDGLGSRWTQPIAIYTPATRSTEAASAELVALLRDRKFDAVISHDAPFLQDVAAAQLPLLWIATGGAVPRGRADAIWAASELLNEEAIQLAKSSGIRIVLRRELLFTLPEPAQPMARSSIGVADDDVVLVIAGNRLPSEIDSSLVAILTPILLSHPGTVLVLAGHGSEHAAGLFPDVQQQVRGLGHCAELRGLLAISDVMVNPFRIGGGTSAQTAMADGLPIVTLASGDVGAVAGTALSSASTDAFAEKLVLLIENRAAREAESKRSRARIEERFNFDKQVDEIVATLGRLARDEVQAFEVL</sequence>
<dbReference type="AlphaFoldDB" id="A0A8S8XDV6"/>
<accession>A0A8S8XDV6</accession>
<dbReference type="EMBL" id="BOPV01000001">
    <property type="protein sequence ID" value="GIL41633.1"/>
    <property type="molecule type" value="Genomic_DNA"/>
</dbReference>
<evidence type="ECO:0000313" key="1">
    <source>
        <dbReference type="EMBL" id="GIL41633.1"/>
    </source>
</evidence>
<protein>
    <recommendedName>
        <fullName evidence="3">Glycosyltransferase</fullName>
    </recommendedName>
</protein>